<comment type="catalytic activity">
    <reaction evidence="12">
        <text>a 1,2-diacyl-sn-glycero-3-phosphoethanolamine(out) + ATP + H2O = a 1,2-diacyl-sn-glycero-3-phosphoethanolamine(in) + ADP + phosphate + H(+)</text>
        <dbReference type="Rhea" id="RHEA:66132"/>
        <dbReference type="ChEBI" id="CHEBI:15377"/>
        <dbReference type="ChEBI" id="CHEBI:15378"/>
        <dbReference type="ChEBI" id="CHEBI:30616"/>
        <dbReference type="ChEBI" id="CHEBI:43474"/>
        <dbReference type="ChEBI" id="CHEBI:64612"/>
        <dbReference type="ChEBI" id="CHEBI:456216"/>
    </reaction>
    <physiologicalReaction direction="left-to-right" evidence="12">
        <dbReference type="Rhea" id="RHEA:66133"/>
    </physiologicalReaction>
</comment>
<feature type="region of interest" description="Disordered" evidence="17">
    <location>
        <begin position="1"/>
        <end position="30"/>
    </location>
</feature>
<dbReference type="SFLD" id="SFLDG00002">
    <property type="entry name" value="C1.7:_P-type_atpase_like"/>
    <property type="match status" value="1"/>
</dbReference>
<feature type="transmembrane region" description="Helical" evidence="16">
    <location>
        <begin position="1139"/>
        <end position="1157"/>
    </location>
</feature>
<feature type="binding site" evidence="14">
    <location>
        <position position="523"/>
    </location>
    <ligand>
        <name>ATP</name>
        <dbReference type="ChEBI" id="CHEBI:30616"/>
    </ligand>
</feature>
<dbReference type="InterPro" id="IPR032630">
    <property type="entry name" value="P_typ_ATPase_c"/>
</dbReference>
<keyword evidence="3 16" id="KW-0812">Transmembrane</keyword>
<feature type="binding site" evidence="14">
    <location>
        <position position="522"/>
    </location>
    <ligand>
        <name>ATP</name>
        <dbReference type="ChEBI" id="CHEBI:30616"/>
    </ligand>
</feature>
<dbReference type="PANTHER" id="PTHR24092:SF218">
    <property type="entry name" value="PHOSPHOLIPID-TRANSPORTING ATPASE"/>
    <property type="match status" value="1"/>
</dbReference>
<proteinExistence type="inferred from homology"/>
<evidence type="ECO:0000256" key="6">
    <source>
        <dbReference type="ARBA" id="ARBA00022840"/>
    </source>
</evidence>
<evidence type="ECO:0000256" key="17">
    <source>
        <dbReference type="SAM" id="MobiDB-lite"/>
    </source>
</evidence>
<evidence type="ECO:0000256" key="9">
    <source>
        <dbReference type="ARBA" id="ARBA00022989"/>
    </source>
</evidence>
<feature type="binding site" evidence="14">
    <location>
        <position position="937"/>
    </location>
    <ligand>
        <name>ATP</name>
        <dbReference type="ChEBI" id="CHEBI:30616"/>
    </ligand>
</feature>
<feature type="transmembrane region" description="Helical" evidence="16">
    <location>
        <begin position="158"/>
        <end position="176"/>
    </location>
</feature>
<evidence type="ECO:0000313" key="20">
    <source>
        <dbReference type="EMBL" id="KAJ1969251.1"/>
    </source>
</evidence>
<evidence type="ECO:0000256" key="11">
    <source>
        <dbReference type="ARBA" id="ARBA00034036"/>
    </source>
</evidence>
<evidence type="ECO:0000259" key="19">
    <source>
        <dbReference type="Pfam" id="PF16212"/>
    </source>
</evidence>
<protein>
    <recommendedName>
        <fullName evidence="16">Phospholipid-transporting ATPase</fullName>
        <ecNumber evidence="16">7.6.2.1</ecNumber>
    </recommendedName>
</protein>
<evidence type="ECO:0000256" key="8">
    <source>
        <dbReference type="ARBA" id="ARBA00022967"/>
    </source>
</evidence>
<evidence type="ECO:0000256" key="14">
    <source>
        <dbReference type="PIRSR" id="PIRSR606539-2"/>
    </source>
</evidence>
<dbReference type="SUPFAM" id="SSF56784">
    <property type="entry name" value="HAD-like"/>
    <property type="match status" value="1"/>
</dbReference>
<dbReference type="Pfam" id="PF16212">
    <property type="entry name" value="PhoLip_ATPase_C"/>
    <property type="match status" value="1"/>
</dbReference>
<feature type="transmembrane region" description="Helical" evidence="16">
    <location>
        <begin position="1177"/>
        <end position="1195"/>
    </location>
</feature>
<dbReference type="GO" id="GO:0000287">
    <property type="term" value="F:magnesium ion binding"/>
    <property type="evidence" value="ECO:0007669"/>
    <property type="project" value="UniProtKB-UniRule"/>
</dbReference>
<feature type="compositionally biased region" description="Polar residues" evidence="17">
    <location>
        <begin position="1"/>
        <end position="15"/>
    </location>
</feature>
<keyword evidence="5 14" id="KW-0547">Nucleotide-binding</keyword>
<feature type="binding site" evidence="14">
    <location>
        <position position="819"/>
    </location>
    <ligand>
        <name>ATP</name>
        <dbReference type="ChEBI" id="CHEBI:30616"/>
    </ligand>
</feature>
<dbReference type="InterPro" id="IPR006539">
    <property type="entry name" value="P-type_ATPase_IV"/>
</dbReference>
<dbReference type="OrthoDB" id="377733at2759"/>
<feature type="binding site" evidence="15">
    <location>
        <position position="524"/>
    </location>
    <ligand>
        <name>Mg(2+)</name>
        <dbReference type="ChEBI" id="CHEBI:18420"/>
    </ligand>
</feature>
<dbReference type="Gene3D" id="2.70.150.10">
    <property type="entry name" value="Calcium-transporting ATPase, cytoplasmic transduction domain A"/>
    <property type="match status" value="1"/>
</dbReference>
<dbReference type="PANTHER" id="PTHR24092">
    <property type="entry name" value="PROBABLE PHOSPHOLIPID-TRANSPORTING ATPASE"/>
    <property type="match status" value="1"/>
</dbReference>
<evidence type="ECO:0000256" key="12">
    <source>
        <dbReference type="ARBA" id="ARBA00049128"/>
    </source>
</evidence>
<dbReference type="SUPFAM" id="SSF81653">
    <property type="entry name" value="Calcium ATPase, transduction domain A"/>
    <property type="match status" value="1"/>
</dbReference>
<feature type="transmembrane region" description="Helical" evidence="16">
    <location>
        <begin position="990"/>
        <end position="1008"/>
    </location>
</feature>
<keyword evidence="10 16" id="KW-0472">Membrane</keyword>
<dbReference type="GO" id="GO:0045332">
    <property type="term" value="P:phospholipid translocation"/>
    <property type="evidence" value="ECO:0007669"/>
    <property type="project" value="TreeGrafter"/>
</dbReference>
<reference evidence="20" key="1">
    <citation type="submission" date="2022-07" db="EMBL/GenBank/DDBJ databases">
        <title>Phylogenomic reconstructions and comparative analyses of Kickxellomycotina fungi.</title>
        <authorList>
            <person name="Reynolds N.K."/>
            <person name="Stajich J.E."/>
            <person name="Barry K."/>
            <person name="Grigoriev I.V."/>
            <person name="Crous P."/>
            <person name="Smith M.E."/>
        </authorList>
    </citation>
    <scope>NUCLEOTIDE SEQUENCE</scope>
    <source>
        <strain evidence="20">RSA 1196</strain>
    </source>
</reference>
<feature type="binding site" evidence="14">
    <location>
        <position position="936"/>
    </location>
    <ligand>
        <name>ATP</name>
        <dbReference type="ChEBI" id="CHEBI:30616"/>
    </ligand>
</feature>
<feature type="transmembrane region" description="Helical" evidence="16">
    <location>
        <begin position="1073"/>
        <end position="1094"/>
    </location>
</feature>
<dbReference type="GO" id="GO:0016887">
    <property type="term" value="F:ATP hydrolysis activity"/>
    <property type="evidence" value="ECO:0007669"/>
    <property type="project" value="InterPro"/>
</dbReference>
<keyword evidence="6 14" id="KW-0067">ATP-binding</keyword>
<dbReference type="Pfam" id="PF16209">
    <property type="entry name" value="PhoLip_ATPase_N"/>
    <property type="match status" value="1"/>
</dbReference>
<dbReference type="AlphaFoldDB" id="A0A9W8AZJ3"/>
<dbReference type="InterPro" id="IPR023299">
    <property type="entry name" value="ATPase_P-typ_cyto_dom_N"/>
</dbReference>
<feature type="binding site" evidence="14">
    <location>
        <position position="907"/>
    </location>
    <ligand>
        <name>ATP</name>
        <dbReference type="ChEBI" id="CHEBI:30616"/>
    </ligand>
</feature>
<evidence type="ECO:0000256" key="5">
    <source>
        <dbReference type="ARBA" id="ARBA00022741"/>
    </source>
</evidence>
<feature type="transmembrane region" description="Helical" evidence="16">
    <location>
        <begin position="1023"/>
        <end position="1043"/>
    </location>
</feature>
<evidence type="ECO:0000256" key="10">
    <source>
        <dbReference type="ARBA" id="ARBA00023136"/>
    </source>
</evidence>
<evidence type="ECO:0000256" key="16">
    <source>
        <dbReference type="RuleBase" id="RU362033"/>
    </source>
</evidence>
<dbReference type="Gene3D" id="3.40.1110.10">
    <property type="entry name" value="Calcium-transporting ATPase, cytoplasmic domain N"/>
    <property type="match status" value="2"/>
</dbReference>
<evidence type="ECO:0000313" key="21">
    <source>
        <dbReference type="Proteomes" id="UP001150925"/>
    </source>
</evidence>
<keyword evidence="21" id="KW-1185">Reference proteome</keyword>
<feature type="transmembrane region" description="Helical" evidence="16">
    <location>
        <begin position="448"/>
        <end position="478"/>
    </location>
</feature>
<dbReference type="InterPro" id="IPR023298">
    <property type="entry name" value="ATPase_P-typ_TM_dom_sf"/>
</dbReference>
<feature type="active site" description="4-aspartylphosphate intermediate" evidence="13">
    <location>
        <position position="522"/>
    </location>
</feature>
<dbReference type="EC" id="7.6.2.1" evidence="16"/>
<feature type="binding site" evidence="14">
    <location>
        <position position="737"/>
    </location>
    <ligand>
        <name>ATP</name>
        <dbReference type="ChEBI" id="CHEBI:30616"/>
    </ligand>
</feature>
<keyword evidence="9 16" id="KW-1133">Transmembrane helix</keyword>
<gene>
    <name evidence="20" type="ORF">IWQ62_000736</name>
</gene>
<accession>A0A9W8AZJ3</accession>
<dbReference type="Gene3D" id="3.40.50.1000">
    <property type="entry name" value="HAD superfamily/HAD-like"/>
    <property type="match status" value="2"/>
</dbReference>
<dbReference type="InterPro" id="IPR044492">
    <property type="entry name" value="P_typ_ATPase_HD_dom"/>
</dbReference>
<comment type="caution">
    <text evidence="20">The sequence shown here is derived from an EMBL/GenBank/DDBJ whole genome shotgun (WGS) entry which is preliminary data.</text>
</comment>
<dbReference type="SFLD" id="SFLDF00027">
    <property type="entry name" value="p-type_atpase"/>
    <property type="match status" value="1"/>
</dbReference>
<dbReference type="InterPro" id="IPR032631">
    <property type="entry name" value="P-type_ATPase_N"/>
</dbReference>
<feature type="binding site" evidence="14">
    <location>
        <position position="701"/>
    </location>
    <ligand>
        <name>ATP</name>
        <dbReference type="ChEBI" id="CHEBI:30616"/>
    </ligand>
</feature>
<dbReference type="FunFam" id="3.40.50.1000:FF:000001">
    <property type="entry name" value="Phospholipid-transporting ATPase IC"/>
    <property type="match status" value="1"/>
</dbReference>
<feature type="domain" description="P-type ATPase C-terminal" evidence="19">
    <location>
        <begin position="959"/>
        <end position="1204"/>
    </location>
</feature>
<dbReference type="GO" id="GO:0005886">
    <property type="term" value="C:plasma membrane"/>
    <property type="evidence" value="ECO:0007669"/>
    <property type="project" value="TreeGrafter"/>
</dbReference>
<evidence type="ECO:0000256" key="1">
    <source>
        <dbReference type="ARBA" id="ARBA00004141"/>
    </source>
</evidence>
<dbReference type="PROSITE" id="PS00154">
    <property type="entry name" value="ATPASE_E1_E2"/>
    <property type="match status" value="1"/>
</dbReference>
<evidence type="ECO:0000256" key="13">
    <source>
        <dbReference type="PIRSR" id="PIRSR606539-1"/>
    </source>
</evidence>
<evidence type="ECO:0000256" key="15">
    <source>
        <dbReference type="PIRSR" id="PIRSR606539-3"/>
    </source>
</evidence>
<evidence type="ECO:0000256" key="3">
    <source>
        <dbReference type="ARBA" id="ARBA00022692"/>
    </source>
</evidence>
<evidence type="ECO:0000259" key="18">
    <source>
        <dbReference type="Pfam" id="PF16209"/>
    </source>
</evidence>
<dbReference type="InterPro" id="IPR036412">
    <property type="entry name" value="HAD-like_sf"/>
</dbReference>
<organism evidence="20 21">
    <name type="scientific">Dispira parvispora</name>
    <dbReference type="NCBI Taxonomy" id="1520584"/>
    <lineage>
        <taxon>Eukaryota</taxon>
        <taxon>Fungi</taxon>
        <taxon>Fungi incertae sedis</taxon>
        <taxon>Zoopagomycota</taxon>
        <taxon>Kickxellomycotina</taxon>
        <taxon>Dimargaritomycetes</taxon>
        <taxon>Dimargaritales</taxon>
        <taxon>Dimargaritaceae</taxon>
        <taxon>Dispira</taxon>
    </lineage>
</organism>
<feature type="binding site" evidence="14">
    <location>
        <position position="524"/>
    </location>
    <ligand>
        <name>ATP</name>
        <dbReference type="ChEBI" id="CHEBI:30616"/>
    </ligand>
</feature>
<dbReference type="InterPro" id="IPR001757">
    <property type="entry name" value="P_typ_ATPase"/>
</dbReference>
<name>A0A9W8AZJ3_9FUNG</name>
<dbReference type="InterPro" id="IPR023214">
    <property type="entry name" value="HAD_sf"/>
</dbReference>
<comment type="catalytic activity">
    <reaction evidence="11 16">
        <text>ATP + H2O + phospholipidSide 1 = ADP + phosphate + phospholipidSide 2.</text>
        <dbReference type="EC" id="7.6.2.1"/>
    </reaction>
</comment>
<evidence type="ECO:0000256" key="4">
    <source>
        <dbReference type="ARBA" id="ARBA00022723"/>
    </source>
</evidence>
<feature type="binding site" evidence="15">
    <location>
        <position position="522"/>
    </location>
    <ligand>
        <name>Mg(2+)</name>
        <dbReference type="ChEBI" id="CHEBI:18420"/>
    </ligand>
</feature>
<feature type="binding site" evidence="14">
    <location>
        <position position="818"/>
    </location>
    <ligand>
        <name>ATP</name>
        <dbReference type="ChEBI" id="CHEBI:30616"/>
    </ligand>
</feature>
<keyword evidence="4 15" id="KW-0479">Metal-binding</keyword>
<keyword evidence="7 15" id="KW-0460">Magnesium</keyword>
<dbReference type="SFLD" id="SFLDS00003">
    <property type="entry name" value="Haloacid_Dehalogenase"/>
    <property type="match status" value="1"/>
</dbReference>
<dbReference type="NCBIfam" id="TIGR01494">
    <property type="entry name" value="ATPase_P-type"/>
    <property type="match status" value="1"/>
</dbReference>
<dbReference type="EMBL" id="JANBPY010000078">
    <property type="protein sequence ID" value="KAJ1969251.1"/>
    <property type="molecule type" value="Genomic_DNA"/>
</dbReference>
<dbReference type="SUPFAM" id="SSF81660">
    <property type="entry name" value="Metal cation-transporting ATPase, ATP-binding domain N"/>
    <property type="match status" value="1"/>
</dbReference>
<sequence>MQSRESLYPTPNTVTPGHGGHQEEITESRSSIVIDQELRQRLLSEIHQSSSESLVPDPPPAVARSRATTVTQTLIGHNSSRVLRNKPSFSQSLNASTCGSVSLSDLAYDLPDTYQVDFNLAGSTLEKRYKYPTNYQRTTKYTVFTFVPLNLFSQFRRFYNIYFLLAAVFVLIAPSLDPVSTVLPLCIVLLITAVKDGVEDYKRYRQDKRINALPYEVVRSAQRITTKSKHIRAGDIIRLNKGQTIPADMLLLCTSFEDGTAFVETMDLDGETSLKRKSSLRFTQPFATDAKVGQLRGRIQCEFPNDKLDQFDGRVHFHRASPIMSEKVSEPTPPILSPDTSIQPFTTDNILLRGTHLRNTDFIYGVVVYAGVDTKIIRNLKNTGLKFSTMETRLNRLIIAIFVWNAIMLVVSVVLSLADATRSHGVYIPQGWYLGQISLDAMAVVEQVMVFFVIYTFLIPISIFVSIELVHILQALFMRWDPRMKSVRLDPKTGNSIGKTHMHVHNTNLHEDLGAVEYIFSDKTGTLTKNIMTLSKWCIGCQVFDEAMERGCLGKYLKTLDQSSPLYQQHLRFIQTVALCHSALPVFDEADKDCNLTTLLYESQSPDEVALLNAMRDNGIVFNSRTKRSMTVQRIPLTQDTAVDLVDTPSGATTGTTEWWADLDLVQDKYELLYTFPFSSDRKRMSVVVRTPEGIMVLLCKGADSAILPRLSPALTSPALLTHTENSIHQFSLAGLRTLVMAARTLEPDEFAELHELMEQAQCAISHREERLSEVAEWIETDLELLGCTAIEDRLQDQVPETIEYLLRCGIKIWLLTGDKQETAVKIGMSSHLITGHMNLMILNAAGESECAEKISEFVQVTESREETEENALVVTGSTLEYILESTELSKSFLRLGVRCHSVICCRVTPLQKARVVQLVKKRLRKVTLSIGDGANDVSMIQVAHVGVGIEGVEGAQAVRASDYSFVEFKSLRPLISIHGRYSYLRIANIIFYSFYKNIALITVQFWFGFNNAWSGHTMYLDFYLTLFNTVFTCLPPIVAACFDKDVDERQIALHPELFRQVQQHVYWNWKVLVHWGLSSMWHAGVLYGCLILVQSGAVMYSNGMDMSYLVQEYFIGTLLFVVVTAKACLLLRHWVWPSVAGIGITVVVYVLIQWGFELFNFVDKGTFAAVHSLPALYFTCMLAVVACLLPDFVVKYWYHMYQPEDAVVIRERARFARRDSGLEEKEGSSCSQSMTLIAENYTEKTE</sequence>
<dbReference type="Proteomes" id="UP001150925">
    <property type="component" value="Unassembled WGS sequence"/>
</dbReference>
<feature type="binding site" evidence="14">
    <location>
        <position position="608"/>
    </location>
    <ligand>
        <name>ATP</name>
        <dbReference type="ChEBI" id="CHEBI:30616"/>
    </ligand>
</feature>
<dbReference type="SUPFAM" id="SSF81665">
    <property type="entry name" value="Calcium ATPase, transmembrane domain M"/>
    <property type="match status" value="1"/>
</dbReference>
<feature type="binding site" evidence="14">
    <location>
        <position position="817"/>
    </location>
    <ligand>
        <name>ATP</name>
        <dbReference type="ChEBI" id="CHEBI:30616"/>
    </ligand>
</feature>
<dbReference type="InterPro" id="IPR008250">
    <property type="entry name" value="ATPase_P-typ_transduc_dom_A_sf"/>
</dbReference>
<feature type="binding site" evidence="15">
    <location>
        <position position="937"/>
    </location>
    <ligand>
        <name>Mg(2+)</name>
        <dbReference type="ChEBI" id="CHEBI:18420"/>
    </ligand>
</feature>
<dbReference type="FunFam" id="3.40.50.1000:FF:000130">
    <property type="entry name" value="Phospholipid-transporting ATPase"/>
    <property type="match status" value="1"/>
</dbReference>
<dbReference type="NCBIfam" id="TIGR01652">
    <property type="entry name" value="ATPase-Plipid"/>
    <property type="match status" value="1"/>
</dbReference>
<dbReference type="InterPro" id="IPR018303">
    <property type="entry name" value="ATPase_P-typ_P_site"/>
</dbReference>
<evidence type="ECO:0000256" key="7">
    <source>
        <dbReference type="ARBA" id="ARBA00022842"/>
    </source>
</evidence>
<dbReference type="GO" id="GO:0005524">
    <property type="term" value="F:ATP binding"/>
    <property type="evidence" value="ECO:0007669"/>
    <property type="project" value="UniProtKB-UniRule"/>
</dbReference>
<feature type="binding site" evidence="15">
    <location>
        <position position="933"/>
    </location>
    <ligand>
        <name>Mg(2+)</name>
        <dbReference type="ChEBI" id="CHEBI:18420"/>
    </ligand>
</feature>
<dbReference type="GO" id="GO:0140326">
    <property type="term" value="F:ATPase-coupled intramembrane lipid transporter activity"/>
    <property type="evidence" value="ECO:0007669"/>
    <property type="project" value="UniProtKB-EC"/>
</dbReference>
<feature type="binding site" evidence="14">
    <location>
        <position position="678"/>
    </location>
    <ligand>
        <name>ATP</name>
        <dbReference type="ChEBI" id="CHEBI:30616"/>
    </ligand>
</feature>
<keyword evidence="8 16" id="KW-1278">Translocase</keyword>
<comment type="similarity">
    <text evidence="2 16">Belongs to the cation transport ATPase (P-type) (TC 3.A.3) family. Type IV subfamily.</text>
</comment>
<feature type="binding site" evidence="14">
    <location>
        <position position="913"/>
    </location>
    <ligand>
        <name>ATP</name>
        <dbReference type="ChEBI" id="CHEBI:30616"/>
    </ligand>
</feature>
<feature type="domain" description="P-type ATPase N-terminal" evidence="18">
    <location>
        <begin position="126"/>
        <end position="181"/>
    </location>
</feature>
<feature type="transmembrane region" description="Helical" evidence="16">
    <location>
        <begin position="1114"/>
        <end position="1132"/>
    </location>
</feature>
<feature type="transmembrane region" description="Helical" evidence="16">
    <location>
        <begin position="182"/>
        <end position="198"/>
    </location>
</feature>
<dbReference type="Gene3D" id="1.20.1110.10">
    <property type="entry name" value="Calcium-transporting ATPase, transmembrane domain"/>
    <property type="match status" value="1"/>
</dbReference>
<feature type="transmembrane region" description="Helical" evidence="16">
    <location>
        <begin position="397"/>
        <end position="418"/>
    </location>
</feature>
<dbReference type="PRINTS" id="PR00119">
    <property type="entry name" value="CATATPASE"/>
</dbReference>
<evidence type="ECO:0000256" key="2">
    <source>
        <dbReference type="ARBA" id="ARBA00008109"/>
    </source>
</evidence>
<dbReference type="Pfam" id="PF13246">
    <property type="entry name" value="Cation_ATPase"/>
    <property type="match status" value="1"/>
</dbReference>
<comment type="cofactor">
    <cofactor evidence="15">
        <name>Mg(2+)</name>
        <dbReference type="ChEBI" id="CHEBI:18420"/>
    </cofactor>
</comment>
<comment type="subcellular location">
    <subcellularLocation>
        <location evidence="1 16">Membrane</location>
        <topology evidence="1 16">Multi-pass membrane protein</topology>
    </subcellularLocation>
</comment>